<dbReference type="PANTHER" id="PTHR34703:SF1">
    <property type="entry name" value="ANTIPORTER SUBUNIT MNHG2-RELATED"/>
    <property type="match status" value="1"/>
</dbReference>
<proteinExistence type="predicted"/>
<dbReference type="eggNOG" id="COG1320">
    <property type="taxonomic scope" value="Bacteria"/>
</dbReference>
<evidence type="ECO:0000313" key="2">
    <source>
        <dbReference type="EMBL" id="AEI15854.1"/>
    </source>
</evidence>
<keyword evidence="3" id="KW-1185">Reference proteome</keyword>
<organism evidence="2 3">
    <name type="scientific">Flexistipes sinusarabici (strain ATCC 49648 / DSM 4947 / MAS 10)</name>
    <dbReference type="NCBI Taxonomy" id="717231"/>
    <lineage>
        <taxon>Bacteria</taxon>
        <taxon>Pseudomonadati</taxon>
        <taxon>Deferribacterota</taxon>
        <taxon>Deferribacteres</taxon>
        <taxon>Deferribacterales</taxon>
        <taxon>Flexistipitaceae</taxon>
        <taxon>Flexistipes</taxon>
    </lineage>
</organism>
<dbReference type="GO" id="GO:0015385">
    <property type="term" value="F:sodium:proton antiporter activity"/>
    <property type="evidence" value="ECO:0007669"/>
    <property type="project" value="TreeGrafter"/>
</dbReference>
<name>F8E687_FLESM</name>
<accession>F8E687</accession>
<dbReference type="Proteomes" id="UP000006621">
    <property type="component" value="Chromosome"/>
</dbReference>
<keyword evidence="1" id="KW-0472">Membrane</keyword>
<reference evidence="3" key="2">
    <citation type="submission" date="2011-06" db="EMBL/GenBank/DDBJ databases">
        <title>The complete genome of Flexistipes sinusarabici DSM 4947.</title>
        <authorList>
            <person name="Lucas S."/>
            <person name="Han J."/>
            <person name="Lapidus A."/>
            <person name="Bruce D."/>
            <person name="Goodwin L."/>
            <person name="Pitluck S."/>
            <person name="Peters L."/>
            <person name="Kyrpides N."/>
            <person name="Mavromatis K."/>
            <person name="Ivanova N."/>
            <person name="Mikhailova N."/>
            <person name="Chertkov O."/>
            <person name="Detter J.C."/>
            <person name="Tapia R."/>
            <person name="Han C."/>
            <person name="Land M."/>
            <person name="Hauser L."/>
            <person name="Markowitz V."/>
            <person name="Cheng J.-F."/>
            <person name="Hugenholtz P."/>
            <person name="Woyke T."/>
            <person name="Wu D."/>
            <person name="Spring S."/>
            <person name="Schroeder M."/>
            <person name="Brambilla E."/>
            <person name="Klenk H.-P."/>
            <person name="Eisen J.A."/>
        </authorList>
    </citation>
    <scope>NUCLEOTIDE SEQUENCE [LARGE SCALE GENOMIC DNA]</scope>
    <source>
        <strain evidence="3">DSM 4947 / MAS 10</strain>
    </source>
</reference>
<keyword evidence="1" id="KW-1133">Transmembrane helix</keyword>
<feature type="transmembrane region" description="Helical" evidence="1">
    <location>
        <begin position="48"/>
        <end position="77"/>
    </location>
</feature>
<reference evidence="2 3" key="1">
    <citation type="journal article" date="2011" name="Stand. Genomic Sci.">
        <title>Genome sequence of the moderately thermophilic halophile Flexistipes sinusarabici strain (MAS10).</title>
        <authorList>
            <person name="Lapidus A."/>
            <person name="Chertkov O."/>
            <person name="Nolan M."/>
            <person name="Lucas S."/>
            <person name="Hammon N."/>
            <person name="Deshpande S."/>
            <person name="Cheng J.F."/>
            <person name="Tapia R."/>
            <person name="Han C."/>
            <person name="Goodwin L."/>
            <person name="Pitluck S."/>
            <person name="Liolios K."/>
            <person name="Pagani I."/>
            <person name="Ivanova N."/>
            <person name="Huntemann M."/>
            <person name="Mavromatis K."/>
            <person name="Mikhailova N."/>
            <person name="Pati A."/>
            <person name="Chen A."/>
            <person name="Palaniappan K."/>
            <person name="Land M."/>
            <person name="Hauser L."/>
            <person name="Brambilla E.M."/>
            <person name="Rohde M."/>
            <person name="Abt B."/>
            <person name="Spring S."/>
            <person name="Goker M."/>
            <person name="Bristow J."/>
            <person name="Eisen J.A."/>
            <person name="Markowitz V."/>
            <person name="Hugenholtz P."/>
            <person name="Kyrpides N.C."/>
            <person name="Klenk H.P."/>
            <person name="Woyke T."/>
        </authorList>
    </citation>
    <scope>NUCLEOTIDE SEQUENCE [LARGE SCALE GENOMIC DNA]</scope>
    <source>
        <strain evidence="3">DSM 4947 / MAS 10</strain>
    </source>
</reference>
<dbReference type="HOGENOM" id="CLU_121334_2_3_0"/>
<evidence type="ECO:0000256" key="1">
    <source>
        <dbReference type="SAM" id="Phobius"/>
    </source>
</evidence>
<dbReference type="NCBIfam" id="TIGR01300">
    <property type="entry name" value="CPA3_mnhG_phaG"/>
    <property type="match status" value="1"/>
</dbReference>
<keyword evidence="1" id="KW-0812">Transmembrane</keyword>
<dbReference type="PANTHER" id="PTHR34703">
    <property type="entry name" value="ANTIPORTER SUBUNIT MNHG2-RELATED"/>
    <property type="match status" value="1"/>
</dbReference>
<protein>
    <submittedName>
        <fullName evidence="2">Monovalent cation/proton antiporter, MnhG/PhaG subunit</fullName>
    </submittedName>
</protein>
<evidence type="ECO:0000313" key="3">
    <source>
        <dbReference type="Proteomes" id="UP000006621"/>
    </source>
</evidence>
<sequence>MSILDVITLILLLAGSFFMLVASIGMIRLPDFYTRMHAGGKADTLGQGLIFLALIIYEGFTLISLKMLIIFAFIFIANPTATHAVAKAAYKGGLKIWSRDKNDSG</sequence>
<dbReference type="NCBIfam" id="NF009314">
    <property type="entry name" value="PRK12674.1-2"/>
    <property type="match status" value="1"/>
</dbReference>
<feature type="transmembrane region" description="Helical" evidence="1">
    <location>
        <begin position="6"/>
        <end position="27"/>
    </location>
</feature>
<dbReference type="AlphaFoldDB" id="F8E687"/>
<dbReference type="EMBL" id="CP002858">
    <property type="protein sequence ID" value="AEI15854.1"/>
    <property type="molecule type" value="Genomic_DNA"/>
</dbReference>
<dbReference type="RefSeq" id="WP_013887298.1">
    <property type="nucleotide sequence ID" value="NC_015672.1"/>
</dbReference>
<dbReference type="OrthoDB" id="9806575at2"/>
<gene>
    <name evidence="2" type="ordered locus">Flexsi_2233</name>
</gene>
<dbReference type="InterPro" id="IPR005133">
    <property type="entry name" value="PhaG_MnhG_YufB"/>
</dbReference>
<dbReference type="KEGG" id="fsi:Flexsi_2233"/>
<dbReference type="Pfam" id="PF03334">
    <property type="entry name" value="PhaG_MnhG_YufB"/>
    <property type="match status" value="1"/>
</dbReference>
<dbReference type="STRING" id="717231.Flexsi_2233"/>